<name>A0A2S4UBH6_9BASI</name>
<feature type="region of interest" description="Disordered" evidence="1">
    <location>
        <begin position="288"/>
        <end position="365"/>
    </location>
</feature>
<dbReference type="Proteomes" id="UP000239156">
    <property type="component" value="Unassembled WGS sequence"/>
</dbReference>
<dbReference type="EMBL" id="PKSL01000399">
    <property type="protein sequence ID" value="POV94645.1"/>
    <property type="molecule type" value="Genomic_DNA"/>
</dbReference>
<evidence type="ECO:0000313" key="2">
    <source>
        <dbReference type="EMBL" id="POV94645.1"/>
    </source>
</evidence>
<comment type="caution">
    <text evidence="2">The sequence shown here is derived from an EMBL/GenBank/DDBJ whole genome shotgun (WGS) entry which is preliminary data.</text>
</comment>
<gene>
    <name evidence="2" type="ORF">PSTT_16740</name>
</gene>
<reference evidence="2" key="1">
    <citation type="submission" date="2017-12" db="EMBL/GenBank/DDBJ databases">
        <title>Gene loss provides genomic basis for host adaptation in cereal stripe rust fungi.</title>
        <authorList>
            <person name="Xia C."/>
        </authorList>
    </citation>
    <scope>NUCLEOTIDE SEQUENCE [LARGE SCALE GENOMIC DNA]</scope>
    <source>
        <strain evidence="2">93-210</strain>
    </source>
</reference>
<dbReference type="AlphaFoldDB" id="A0A2S4UBH6"/>
<proteinExistence type="predicted"/>
<keyword evidence="3" id="KW-1185">Reference proteome</keyword>
<protein>
    <submittedName>
        <fullName evidence="2">Uncharacterized protein</fullName>
    </submittedName>
</protein>
<feature type="compositionally biased region" description="Polar residues" evidence="1">
    <location>
        <begin position="299"/>
        <end position="320"/>
    </location>
</feature>
<evidence type="ECO:0000256" key="1">
    <source>
        <dbReference type="SAM" id="MobiDB-lite"/>
    </source>
</evidence>
<dbReference type="VEuPathDB" id="FungiDB:PSHT_15409"/>
<feature type="compositionally biased region" description="Basic and acidic residues" evidence="1">
    <location>
        <begin position="355"/>
        <end position="365"/>
    </location>
</feature>
<organism evidence="2 3">
    <name type="scientific">Puccinia striiformis</name>
    <dbReference type="NCBI Taxonomy" id="27350"/>
    <lineage>
        <taxon>Eukaryota</taxon>
        <taxon>Fungi</taxon>
        <taxon>Dikarya</taxon>
        <taxon>Basidiomycota</taxon>
        <taxon>Pucciniomycotina</taxon>
        <taxon>Pucciniomycetes</taxon>
        <taxon>Pucciniales</taxon>
        <taxon>Pucciniaceae</taxon>
        <taxon>Puccinia</taxon>
    </lineage>
</organism>
<evidence type="ECO:0000313" key="3">
    <source>
        <dbReference type="Proteomes" id="UP000239156"/>
    </source>
</evidence>
<sequence>MSTPFLEYMKQFLGVHLASPLDNLKLIEINQICLSYHGVYCYSIDVNGVVRPSPLVNGIQNWESVKDISPLLSSSSSASCLTTTRTPGEEVQLECMYIFRDVGTFIGLLSPSNHNFEFNPHLATSWNLGFDLWSSIPQYQKAADIALICCQLCVALGIVDMVKANHYSGSVWHMIGLSRWYSRLCQRIRQPTSTTRLSQPTHAFASSNPNTDNFYQHETDTSFAICDEDQVENEIAKTVFAEVWNHQNHIHMESWGKLLQDLGRTVYPKPGIGVTSLPPCQGQGFTLPLSVVDPVQPDRPSTSCDRPSPSNTSTDVQPPASTLAPLTSPMGPSTTPTTSPPSVPPRTTGEEELVANDKPREEEPLFNHKTLATLKTINRTIKAVDDRAKYDVLVGINLSELLDSDQTNPILDSATTKRTLDGALKSNYVSTDQLVKECVKIRARSSSRPWSNNNLYSPDPSIHFNNPAPPHFRNHSVLNSYSNWLAQCNPRPCSWLHLRSTNNHIPVTTRITQLNT</sequence>
<feature type="compositionally biased region" description="Low complexity" evidence="1">
    <location>
        <begin position="325"/>
        <end position="337"/>
    </location>
</feature>
<accession>A0A2S4UBH6</accession>
<dbReference type="VEuPathDB" id="FungiDB:PSTT_16740"/>